<keyword evidence="2" id="KW-1185">Reference proteome</keyword>
<dbReference type="RefSeq" id="WP_211550123.1">
    <property type="nucleotide sequence ID" value="NZ_JAGTUF010000015.1"/>
</dbReference>
<gene>
    <name evidence="1" type="ORF">KEC16_14350</name>
</gene>
<name>A0ABS5IF63_9PROT</name>
<organism evidence="1 2">
    <name type="scientific">Magnetospirillum sulfuroxidans</name>
    <dbReference type="NCBI Taxonomy" id="611300"/>
    <lineage>
        <taxon>Bacteria</taxon>
        <taxon>Pseudomonadati</taxon>
        <taxon>Pseudomonadota</taxon>
        <taxon>Alphaproteobacteria</taxon>
        <taxon>Rhodospirillales</taxon>
        <taxon>Rhodospirillaceae</taxon>
        <taxon>Magnetospirillum</taxon>
    </lineage>
</organism>
<protein>
    <submittedName>
        <fullName evidence="1">Uncharacterized protein</fullName>
    </submittedName>
</protein>
<dbReference type="EMBL" id="JAGTUF010000015">
    <property type="protein sequence ID" value="MBR9972901.1"/>
    <property type="molecule type" value="Genomic_DNA"/>
</dbReference>
<sequence>MKHPAKRVSENSKSITASGAGSAIFYKNSEAGDNMKYEEILAMEGEDIIFEIINNGNFMKDATISETKEFLQLLAEHPTFPAALDRWRRDYALRQGIDLVRVKSLINTHRSDWITGKTLWIWSDGEPTAEETPHRTNFFDYLLSASKHGHDQALVNQFPQQLLGLGYACVTNEGADFITAELIG</sequence>
<evidence type="ECO:0000313" key="2">
    <source>
        <dbReference type="Proteomes" id="UP000680714"/>
    </source>
</evidence>
<comment type="caution">
    <text evidence="1">The sequence shown here is derived from an EMBL/GenBank/DDBJ whole genome shotgun (WGS) entry which is preliminary data.</text>
</comment>
<dbReference type="Proteomes" id="UP000680714">
    <property type="component" value="Unassembled WGS sequence"/>
</dbReference>
<proteinExistence type="predicted"/>
<evidence type="ECO:0000313" key="1">
    <source>
        <dbReference type="EMBL" id="MBR9972901.1"/>
    </source>
</evidence>
<reference evidence="1 2" key="1">
    <citation type="submission" date="2021-04" db="EMBL/GenBank/DDBJ databases">
        <title>Magnetospirillum sulfuroxidans sp. nov., a facultative chemolithoautotrophic sulfur-oxidizing alphaproteobacterium isolated from freshwater sediment and proposals for Paramagetospirillum gen. nov., and Magnetospirillaceae fam. nov.</title>
        <authorList>
            <person name="Koziaeva V."/>
            <person name="Geelhoed J.S."/>
            <person name="Sorokin D.Y."/>
            <person name="Grouzdev D.S."/>
        </authorList>
    </citation>
    <scope>NUCLEOTIDE SEQUENCE [LARGE SCALE GENOMIC DNA]</scope>
    <source>
        <strain evidence="1 2">J10</strain>
    </source>
</reference>
<accession>A0ABS5IF63</accession>